<dbReference type="OrthoDB" id="64224at2759"/>
<feature type="domain" description="Cyclin-like" evidence="3">
    <location>
        <begin position="83"/>
        <end position="181"/>
    </location>
</feature>
<proteinExistence type="inferred from homology"/>
<dbReference type="InterPro" id="IPR013763">
    <property type="entry name" value="Cyclin-like_dom"/>
</dbReference>
<name>A0A1Z5KI81_FISSO</name>
<dbReference type="SMART" id="SM00385">
    <property type="entry name" value="CYCLIN"/>
    <property type="match status" value="1"/>
</dbReference>
<feature type="compositionally biased region" description="Basic residues" evidence="2">
    <location>
        <begin position="352"/>
        <end position="362"/>
    </location>
</feature>
<evidence type="ECO:0000256" key="2">
    <source>
        <dbReference type="SAM" id="MobiDB-lite"/>
    </source>
</evidence>
<comment type="caution">
    <text evidence="4">The sequence shown here is derived from an EMBL/GenBank/DDBJ whole genome shotgun (WGS) entry which is preliminary data.</text>
</comment>
<feature type="region of interest" description="Disordered" evidence="2">
    <location>
        <begin position="320"/>
        <end position="362"/>
    </location>
</feature>
<reference evidence="4 5" key="1">
    <citation type="journal article" date="2015" name="Plant Cell">
        <title>Oil accumulation by the oleaginous diatom Fistulifera solaris as revealed by the genome and transcriptome.</title>
        <authorList>
            <person name="Tanaka T."/>
            <person name="Maeda Y."/>
            <person name="Veluchamy A."/>
            <person name="Tanaka M."/>
            <person name="Abida H."/>
            <person name="Marechal E."/>
            <person name="Bowler C."/>
            <person name="Muto M."/>
            <person name="Sunaga Y."/>
            <person name="Tanaka M."/>
            <person name="Yoshino T."/>
            <person name="Taniguchi T."/>
            <person name="Fukuda Y."/>
            <person name="Nemoto M."/>
            <person name="Matsumoto M."/>
            <person name="Wong P.S."/>
            <person name="Aburatani S."/>
            <person name="Fujibuchi W."/>
        </authorList>
    </citation>
    <scope>NUCLEOTIDE SEQUENCE [LARGE SCALE GENOMIC DNA]</scope>
    <source>
        <strain evidence="4 5">JPCC DA0580</strain>
    </source>
</reference>
<dbReference type="InParanoid" id="A0A1Z5KI81"/>
<comment type="similarity">
    <text evidence="1">Belongs to the cyclin family.</text>
</comment>
<feature type="compositionally biased region" description="Polar residues" evidence="2">
    <location>
        <begin position="328"/>
        <end position="338"/>
    </location>
</feature>
<dbReference type="Proteomes" id="UP000198406">
    <property type="component" value="Unassembled WGS sequence"/>
</dbReference>
<protein>
    <submittedName>
        <fullName evidence="4">Cyclin D3, plant</fullName>
    </submittedName>
</protein>
<dbReference type="SUPFAM" id="SSF47954">
    <property type="entry name" value="Cyclin-like"/>
    <property type="match status" value="1"/>
</dbReference>
<evidence type="ECO:0000313" key="4">
    <source>
        <dbReference type="EMBL" id="GAX26014.1"/>
    </source>
</evidence>
<evidence type="ECO:0000256" key="1">
    <source>
        <dbReference type="RuleBase" id="RU000383"/>
    </source>
</evidence>
<dbReference type="InterPro" id="IPR036915">
    <property type="entry name" value="Cyclin-like_sf"/>
</dbReference>
<dbReference type="AlphaFoldDB" id="A0A1Z5KI81"/>
<sequence>MMEASKAVTPLKSEEGMIIFSASEASGEYCSGAVEAADHLKVLLKQEVGTYSPCVDYLNMVRQLPNIGSGDFVSEGWRRKLCEWSYEVVDHFGFDREAVSIALNYLDRYVATKVQDCNHVIGQKEFQLLAVTCLYTALKIHGETEDPNGQRRKLRIDAFVELSRGFFSVDIIEEMERDIFATLDWRVNPPTCLRFVSSILRLCPKWTIGGIGIAHSNFIGSIFDVSRYLTELSVCVASFSCTFKTSVIAYASVLCAIEALESTRPLPYAVRVAFQNNVADATGLTPNCPDILHAKAMVKELCPDMFNKLDAFDDMPEVPHEIPDFESPSESAQQNGGKTSPICVMDDVNDSRRKRIKFSQNS</sequence>
<keyword evidence="1" id="KW-0195">Cyclin</keyword>
<evidence type="ECO:0000259" key="3">
    <source>
        <dbReference type="SMART" id="SM00385"/>
    </source>
</evidence>
<dbReference type="FunFam" id="1.10.472.10:FF:000093">
    <property type="entry name" value="Predicted protein"/>
    <property type="match status" value="1"/>
</dbReference>
<dbReference type="InterPro" id="IPR006671">
    <property type="entry name" value="Cyclin_N"/>
</dbReference>
<dbReference type="PANTHER" id="PTHR10177">
    <property type="entry name" value="CYCLINS"/>
    <property type="match status" value="1"/>
</dbReference>
<accession>A0A1Z5KI81</accession>
<dbReference type="InterPro" id="IPR039361">
    <property type="entry name" value="Cyclin"/>
</dbReference>
<evidence type="ECO:0000313" key="5">
    <source>
        <dbReference type="Proteomes" id="UP000198406"/>
    </source>
</evidence>
<gene>
    <name evidence="4" type="ORF">FisN_4Hh491</name>
</gene>
<keyword evidence="5" id="KW-1185">Reference proteome</keyword>
<dbReference type="Gene3D" id="1.10.472.10">
    <property type="entry name" value="Cyclin-like"/>
    <property type="match status" value="2"/>
</dbReference>
<organism evidence="4 5">
    <name type="scientific">Fistulifera solaris</name>
    <name type="common">Oleaginous diatom</name>
    <dbReference type="NCBI Taxonomy" id="1519565"/>
    <lineage>
        <taxon>Eukaryota</taxon>
        <taxon>Sar</taxon>
        <taxon>Stramenopiles</taxon>
        <taxon>Ochrophyta</taxon>
        <taxon>Bacillariophyta</taxon>
        <taxon>Bacillariophyceae</taxon>
        <taxon>Bacillariophycidae</taxon>
        <taxon>Naviculales</taxon>
        <taxon>Naviculaceae</taxon>
        <taxon>Fistulifera</taxon>
    </lineage>
</organism>
<dbReference type="Pfam" id="PF00134">
    <property type="entry name" value="Cyclin_N"/>
    <property type="match status" value="1"/>
</dbReference>
<dbReference type="EMBL" id="BDSP01000235">
    <property type="protein sequence ID" value="GAX26014.1"/>
    <property type="molecule type" value="Genomic_DNA"/>
</dbReference>